<feature type="compositionally biased region" description="Basic and acidic residues" evidence="1">
    <location>
        <begin position="32"/>
        <end position="50"/>
    </location>
</feature>
<evidence type="ECO:0000313" key="3">
    <source>
        <dbReference type="EMBL" id="SFT43985.1"/>
    </source>
</evidence>
<evidence type="ECO:0000313" key="2">
    <source>
        <dbReference type="EMBL" id="BAW30448.1"/>
    </source>
</evidence>
<accession>A0A3G9CVX3</accession>
<reference evidence="2 4" key="1">
    <citation type="submission" date="2016-09" db="EMBL/GenBank/DDBJ databases">
        <title>Complete Genome Sequence of Methanosarcina thermophila MT-1.</title>
        <authorList>
            <person name="Kouzuma A."/>
        </authorList>
    </citation>
    <scope>NUCLEOTIDE SEQUENCE [LARGE SCALE GENOMIC DNA]</scope>
    <source>
        <strain evidence="2 4">MT-1</strain>
    </source>
</reference>
<feature type="compositionally biased region" description="Polar residues" evidence="1">
    <location>
        <begin position="54"/>
        <end position="67"/>
    </location>
</feature>
<reference evidence="3 5" key="2">
    <citation type="submission" date="2016-10" db="EMBL/GenBank/DDBJ databases">
        <authorList>
            <person name="Varghese N."/>
            <person name="Submissions S."/>
        </authorList>
    </citation>
    <scope>NUCLEOTIDE SEQUENCE [LARGE SCALE GENOMIC DNA]</scope>
    <source>
        <strain evidence="3 5">DSM 11855</strain>
    </source>
</reference>
<dbReference type="Proteomes" id="UP000265557">
    <property type="component" value="Chromosome"/>
</dbReference>
<evidence type="ECO:0000313" key="4">
    <source>
        <dbReference type="Proteomes" id="UP000265557"/>
    </source>
</evidence>
<dbReference type="EMBL" id="AP017646">
    <property type="protein sequence ID" value="BAW30448.1"/>
    <property type="molecule type" value="Genomic_DNA"/>
</dbReference>
<evidence type="ECO:0000313" key="5">
    <source>
        <dbReference type="Proteomes" id="UP000323733"/>
    </source>
</evidence>
<keyword evidence="5" id="KW-1185">Reference proteome</keyword>
<organism evidence="3 5">
    <name type="scientific">Methanosarcina thermophila</name>
    <dbReference type="NCBI Taxonomy" id="2210"/>
    <lineage>
        <taxon>Archaea</taxon>
        <taxon>Methanobacteriati</taxon>
        <taxon>Methanobacteriota</taxon>
        <taxon>Stenosarchaea group</taxon>
        <taxon>Methanomicrobia</taxon>
        <taxon>Methanosarcinales</taxon>
        <taxon>Methanosarcinaceae</taxon>
        <taxon>Methanosarcina</taxon>
    </lineage>
</organism>
<protein>
    <recommendedName>
        <fullName evidence="6">Chromosome segregation ATPase</fullName>
    </recommendedName>
</protein>
<feature type="region of interest" description="Disordered" evidence="1">
    <location>
        <begin position="31"/>
        <end position="89"/>
    </location>
</feature>
<gene>
    <name evidence="2" type="ORF">MESMT1_2518</name>
    <name evidence="3" type="ORF">SAMN02910340_00708</name>
</gene>
<accession>A0A1I6Y056</accession>
<dbReference type="EMBL" id="FPAO01000002">
    <property type="protein sequence ID" value="SFT43985.1"/>
    <property type="molecule type" value="Genomic_DNA"/>
</dbReference>
<dbReference type="AlphaFoldDB" id="A0A1I6Y056"/>
<evidence type="ECO:0000256" key="1">
    <source>
        <dbReference type="SAM" id="MobiDB-lite"/>
    </source>
</evidence>
<sequence>MKKSRVLHYLACFTIVLTLLSLLSGDSFAARDSSEHENDNPNQYMREDPHGSYMNGTDSINGASSTESDVKQEQKNLSSKNRNEISEHKQGIKQLQEELQFHKQEYRKAKEDFLKIRNSIQREELDLDSEEALNATKFYLNSSIEYMIAHLSYVKSNIEYSKGSGTEEKIVDIDKNIKLLEIERTNIAKASSHEELVVVVRSVREIWNNAEKTSLSSAGETVSEKIGESLKKSENLSENLSIKVEDMKKTGVNTAELETELASYISYIKSAQEKKEAADSIYSSENTTREDLQKANNYLRQSLNDISKANKILRKMFGELKNYEIERDKGSEVNIT</sequence>
<dbReference type="GeneID" id="58788094"/>
<proteinExistence type="predicted"/>
<dbReference type="Proteomes" id="UP000323733">
    <property type="component" value="Unassembled WGS sequence"/>
</dbReference>
<evidence type="ECO:0008006" key="6">
    <source>
        <dbReference type="Google" id="ProtNLM"/>
    </source>
</evidence>
<name>A0A1I6Y056_METTE</name>
<dbReference type="RefSeq" id="WP_048166840.1">
    <property type="nucleotide sequence ID" value="NZ_FPAO01000002.1"/>
</dbReference>